<dbReference type="PANTHER" id="PTHR22118:SF14">
    <property type="entry name" value="DYNEIN AXONEMAL ASSEMBLY FACTOR 3"/>
    <property type="match status" value="1"/>
</dbReference>
<dbReference type="Pfam" id="PF14740">
    <property type="entry name" value="DUF4471"/>
    <property type="match status" value="1"/>
</dbReference>
<reference evidence="3" key="1">
    <citation type="submission" date="2020-01" db="EMBL/GenBank/DDBJ databases">
        <title>Draft genome sequence of the Termite Coptotermes fromosanus.</title>
        <authorList>
            <person name="Itakura S."/>
            <person name="Yosikawa Y."/>
            <person name="Umezawa K."/>
        </authorList>
    </citation>
    <scope>NUCLEOTIDE SEQUENCE [LARGE SCALE GENOMIC DNA]</scope>
</reference>
<comment type="caution">
    <text evidence="2">The sequence shown here is derived from an EMBL/GenBank/DDBJ whole genome shotgun (WGS) entry which is preliminary data.</text>
</comment>
<dbReference type="InterPro" id="IPR028235">
    <property type="entry name" value="DNAAF3_C"/>
</dbReference>
<sequence>MPAPAAFVPGGADQTCRYSAAYDRLSCLVEVQHGLQDRVNNLSDRHIGDRLCHHGYLGDIITGPFLAYGLDCEDKDMLRLANGIQSKRAADIAERNVCRMMHELLFRQQFIPPRLGDQSVQGVVITEVEGTANSMLENAYNLLESDDIQKSAIRGKRNCASTKEMYSAVPTESAKVIFLPLSALKEFPKKDKFKNFFHIVTVSQNMTQSVTEDLAAMMCDGALLILESKLFLLELRKDNLLDFGKNLNHTAEACHCVPAREFNPLKDPVAMFTVKRTECQTFGHQDL</sequence>
<evidence type="ECO:0000313" key="3">
    <source>
        <dbReference type="Proteomes" id="UP000502823"/>
    </source>
</evidence>
<feature type="domain" description="Dynein assembly factor 3 C-terminal" evidence="1">
    <location>
        <begin position="44"/>
        <end position="258"/>
    </location>
</feature>
<evidence type="ECO:0000259" key="1">
    <source>
        <dbReference type="Pfam" id="PF14740"/>
    </source>
</evidence>
<dbReference type="GO" id="GO:0044458">
    <property type="term" value="P:motile cilium assembly"/>
    <property type="evidence" value="ECO:0007669"/>
    <property type="project" value="TreeGrafter"/>
</dbReference>
<proteinExistence type="predicted"/>
<organism evidence="2 3">
    <name type="scientific">Coptotermes formosanus</name>
    <name type="common">Formosan subterranean termite</name>
    <dbReference type="NCBI Taxonomy" id="36987"/>
    <lineage>
        <taxon>Eukaryota</taxon>
        <taxon>Metazoa</taxon>
        <taxon>Ecdysozoa</taxon>
        <taxon>Arthropoda</taxon>
        <taxon>Hexapoda</taxon>
        <taxon>Insecta</taxon>
        <taxon>Pterygota</taxon>
        <taxon>Neoptera</taxon>
        <taxon>Polyneoptera</taxon>
        <taxon>Dictyoptera</taxon>
        <taxon>Blattodea</taxon>
        <taxon>Blattoidea</taxon>
        <taxon>Termitoidae</taxon>
        <taxon>Rhinotermitidae</taxon>
        <taxon>Coptotermes</taxon>
    </lineage>
</organism>
<dbReference type="GO" id="GO:0070286">
    <property type="term" value="P:axonemal dynein complex assembly"/>
    <property type="evidence" value="ECO:0007669"/>
    <property type="project" value="InterPro"/>
</dbReference>
<accession>A0A6L2PQE4</accession>
<protein>
    <recommendedName>
        <fullName evidence="1">Dynein assembly factor 3 C-terminal domain-containing protein</fullName>
    </recommendedName>
</protein>
<dbReference type="Proteomes" id="UP000502823">
    <property type="component" value="Unassembled WGS sequence"/>
</dbReference>
<dbReference type="OrthoDB" id="538817at2759"/>
<dbReference type="InParanoid" id="A0A6L2PQE4"/>
<dbReference type="PANTHER" id="PTHR22118">
    <property type="entry name" value="DYNEIN ASSEMBLY FACTOR 3, AXONEMAL"/>
    <property type="match status" value="1"/>
</dbReference>
<evidence type="ECO:0000313" key="2">
    <source>
        <dbReference type="EMBL" id="GFG33790.1"/>
    </source>
</evidence>
<name>A0A6L2PQE4_COPFO</name>
<gene>
    <name evidence="2" type="ORF">Cfor_05134</name>
</gene>
<dbReference type="InterPro" id="IPR039304">
    <property type="entry name" value="DNAAF3"/>
</dbReference>
<dbReference type="AlphaFoldDB" id="A0A6L2PQE4"/>
<keyword evidence="3" id="KW-1185">Reference proteome</keyword>
<dbReference type="EMBL" id="BLKM01000454">
    <property type="protein sequence ID" value="GFG33790.1"/>
    <property type="molecule type" value="Genomic_DNA"/>
</dbReference>